<reference evidence="1" key="1">
    <citation type="journal article" date="2019" name="bioRxiv">
        <title>The Genome of the Zebra Mussel, Dreissena polymorpha: A Resource for Invasive Species Research.</title>
        <authorList>
            <person name="McCartney M.A."/>
            <person name="Auch B."/>
            <person name="Kono T."/>
            <person name="Mallez S."/>
            <person name="Zhang Y."/>
            <person name="Obille A."/>
            <person name="Becker A."/>
            <person name="Abrahante J.E."/>
            <person name="Garbe J."/>
            <person name="Badalamenti J.P."/>
            <person name="Herman A."/>
            <person name="Mangelson H."/>
            <person name="Liachko I."/>
            <person name="Sullivan S."/>
            <person name="Sone E.D."/>
            <person name="Koren S."/>
            <person name="Silverstein K.A.T."/>
            <person name="Beckman K.B."/>
            <person name="Gohl D.M."/>
        </authorList>
    </citation>
    <scope>NUCLEOTIDE SEQUENCE</scope>
    <source>
        <strain evidence="1">Duluth1</strain>
        <tissue evidence="1">Whole animal</tissue>
    </source>
</reference>
<protein>
    <submittedName>
        <fullName evidence="1">Uncharacterized protein</fullName>
    </submittedName>
</protein>
<name>A0A9D4RK37_DREPO</name>
<dbReference type="EMBL" id="JAIWYP010000002">
    <property type="protein sequence ID" value="KAH3869115.1"/>
    <property type="molecule type" value="Genomic_DNA"/>
</dbReference>
<dbReference type="Proteomes" id="UP000828390">
    <property type="component" value="Unassembled WGS sequence"/>
</dbReference>
<proteinExistence type="predicted"/>
<reference evidence="1" key="2">
    <citation type="submission" date="2020-11" db="EMBL/GenBank/DDBJ databases">
        <authorList>
            <person name="McCartney M.A."/>
            <person name="Auch B."/>
            <person name="Kono T."/>
            <person name="Mallez S."/>
            <person name="Becker A."/>
            <person name="Gohl D.M."/>
            <person name="Silverstein K.A.T."/>
            <person name="Koren S."/>
            <person name="Bechman K.B."/>
            <person name="Herman A."/>
            <person name="Abrahante J.E."/>
            <person name="Garbe J."/>
        </authorList>
    </citation>
    <scope>NUCLEOTIDE SEQUENCE</scope>
    <source>
        <strain evidence="1">Duluth1</strain>
        <tissue evidence="1">Whole animal</tissue>
    </source>
</reference>
<sequence>MLLGFGILVNLGRAIINMAESTIIFDGQVLSFENKGLQHAKDVHDAVPLAPPTAQEVVRENVMVGVYRRGL</sequence>
<dbReference type="AlphaFoldDB" id="A0A9D4RK37"/>
<evidence type="ECO:0000313" key="1">
    <source>
        <dbReference type="EMBL" id="KAH3869115.1"/>
    </source>
</evidence>
<organism evidence="1 2">
    <name type="scientific">Dreissena polymorpha</name>
    <name type="common">Zebra mussel</name>
    <name type="synonym">Mytilus polymorpha</name>
    <dbReference type="NCBI Taxonomy" id="45954"/>
    <lineage>
        <taxon>Eukaryota</taxon>
        <taxon>Metazoa</taxon>
        <taxon>Spiralia</taxon>
        <taxon>Lophotrochozoa</taxon>
        <taxon>Mollusca</taxon>
        <taxon>Bivalvia</taxon>
        <taxon>Autobranchia</taxon>
        <taxon>Heteroconchia</taxon>
        <taxon>Euheterodonta</taxon>
        <taxon>Imparidentia</taxon>
        <taxon>Neoheterodontei</taxon>
        <taxon>Myida</taxon>
        <taxon>Dreissenoidea</taxon>
        <taxon>Dreissenidae</taxon>
        <taxon>Dreissena</taxon>
    </lineage>
</organism>
<gene>
    <name evidence="1" type="ORF">DPMN_032274</name>
</gene>
<keyword evidence="2" id="KW-1185">Reference proteome</keyword>
<comment type="caution">
    <text evidence="1">The sequence shown here is derived from an EMBL/GenBank/DDBJ whole genome shotgun (WGS) entry which is preliminary data.</text>
</comment>
<evidence type="ECO:0000313" key="2">
    <source>
        <dbReference type="Proteomes" id="UP000828390"/>
    </source>
</evidence>
<accession>A0A9D4RK37</accession>